<gene>
    <name evidence="1" type="ORF">GHNINEIG_01512</name>
</gene>
<protein>
    <submittedName>
        <fullName evidence="1">Uncharacterized protein</fullName>
    </submittedName>
</protein>
<dbReference type="EMBL" id="CP032096">
    <property type="protein sequence ID" value="QBZ83457.1"/>
    <property type="molecule type" value="Genomic_DNA"/>
</dbReference>
<name>A0A4P7P078_9GAMM</name>
<dbReference type="OrthoDB" id="6155890at2"/>
<organism evidence="1 2">
    <name type="scientific">Hydrogenovibrio crunogenus</name>
    <dbReference type="NCBI Taxonomy" id="39765"/>
    <lineage>
        <taxon>Bacteria</taxon>
        <taxon>Pseudomonadati</taxon>
        <taxon>Pseudomonadota</taxon>
        <taxon>Gammaproteobacteria</taxon>
        <taxon>Thiotrichales</taxon>
        <taxon>Piscirickettsiaceae</taxon>
        <taxon>Hydrogenovibrio</taxon>
    </lineage>
</organism>
<reference evidence="1 2" key="1">
    <citation type="submission" date="2018-08" db="EMBL/GenBank/DDBJ databases">
        <title>Horizontal acquisition of hydrogen conversion ability and other habitat adaptations in Hydrogenovibrio crunogenus strains.</title>
        <authorList>
            <person name="Gonnella G."/>
            <person name="Adam N."/>
            <person name="Perner M."/>
        </authorList>
    </citation>
    <scope>NUCLEOTIDE SEQUENCE [LARGE SCALE GENOMIC DNA]</scope>
    <source>
        <strain evidence="1 2">SP-41</strain>
    </source>
</reference>
<evidence type="ECO:0000313" key="2">
    <source>
        <dbReference type="Proteomes" id="UP000296201"/>
    </source>
</evidence>
<proteinExistence type="predicted"/>
<dbReference type="RefSeq" id="WP_048810678.1">
    <property type="nucleotide sequence ID" value="NZ_CP032096.1"/>
</dbReference>
<keyword evidence="2" id="KW-1185">Reference proteome</keyword>
<dbReference type="AlphaFoldDB" id="A0A4P7P078"/>
<sequence>MPSNEHQIIYEKIGPVSLDRITEINFRLDLISELIKLNQPRKPGAITLHLYGCGKDCLGCPHPKWLVWHSVEKGEEPVFLGYTIKNPSRHVKRSGPFKENAHKIKALIEEASKLLSERSAIIKLVSNLNRKLLRCRSFYET</sequence>
<accession>A0A4P7P078</accession>
<evidence type="ECO:0000313" key="1">
    <source>
        <dbReference type="EMBL" id="QBZ83457.1"/>
    </source>
</evidence>
<dbReference type="Proteomes" id="UP000296201">
    <property type="component" value="Chromosome"/>
</dbReference>